<evidence type="ECO:0000256" key="6">
    <source>
        <dbReference type="SAM" id="MobiDB-lite"/>
    </source>
</evidence>
<evidence type="ECO:0000256" key="4">
    <source>
        <dbReference type="ARBA" id="ARBA00023002"/>
    </source>
</evidence>
<dbReference type="OMA" id="QNAMYGH"/>
<dbReference type="PANTHER" id="PTHR42813:SF1">
    <property type="entry name" value="DEHYDROGENASE, PUTATIVE (AFU_ORTHOLOGUE AFUA_5G03930)-RELATED"/>
    <property type="match status" value="1"/>
</dbReference>
<dbReference type="InterPro" id="IPR036291">
    <property type="entry name" value="NAD(P)-bd_dom_sf"/>
</dbReference>
<keyword evidence="2 5" id="KW-0479">Metal-binding</keyword>
<dbReference type="OrthoDB" id="3941538at2759"/>
<evidence type="ECO:0000256" key="1">
    <source>
        <dbReference type="ARBA" id="ARBA00001947"/>
    </source>
</evidence>
<protein>
    <submittedName>
        <fullName evidence="9">Chaperonin 10-like protein</fullName>
    </submittedName>
</protein>
<dbReference type="CDD" id="cd08283">
    <property type="entry name" value="FDH_like_1"/>
    <property type="match status" value="1"/>
</dbReference>
<dbReference type="InParanoid" id="A0A1X2HIU9"/>
<dbReference type="SUPFAM" id="SSF51735">
    <property type="entry name" value="NAD(P)-binding Rossmann-fold domains"/>
    <property type="match status" value="1"/>
</dbReference>
<dbReference type="Proteomes" id="UP000242180">
    <property type="component" value="Unassembled WGS sequence"/>
</dbReference>
<accession>A0A1X2HIU9</accession>
<keyword evidence="4" id="KW-0560">Oxidoreductase</keyword>
<sequence>MNAAANLAQDKMGAAPTSAANQDHQKNDSSQSMKACVWMGKENLEVQEKPIPQVTDPEDAVIKITGTTVCGSDLHLYHGEILQLKPGDILGHEMMGIVDSVGPEVTSVKKGDRVVASFNVGCGKCDYCKRQLYTACETTNNSSFQEKLYGQRISGIIGYSHFVGGFAGGQAEWGRIPFANTNLLKVPDDMPDEKSLFLSDIVPTSYHAVWDAMVQEGDTVGVWGLGPIGLLAVQWLRNVFKAKRIIVVDNVPARLHLAQVRWGAEPINFDETKDVVAKIQELVPENLDRCIDCTGFRYAKSFVHKIERAVGLETDSSEMVNEMIRAVKKFGTIALIADYAAYTNHFLIGAVMEKGIRLHGCGQAPIQRHWETCLKYMKSGQMDPTVILTNRYELEQIVDVYRKFDRKEDGILKVFIQTKFSKPPAEGTPALSDV</sequence>
<dbReference type="Gene3D" id="3.40.50.720">
    <property type="entry name" value="NAD(P)-binding Rossmann-like Domain"/>
    <property type="match status" value="1"/>
</dbReference>
<comment type="cofactor">
    <cofactor evidence="1 5">
        <name>Zn(2+)</name>
        <dbReference type="ChEBI" id="CHEBI:29105"/>
    </cofactor>
</comment>
<dbReference type="STRING" id="13706.A0A1X2HIU9"/>
<organism evidence="9 10">
    <name type="scientific">Syncephalastrum racemosum</name>
    <name type="common">Filamentous fungus</name>
    <dbReference type="NCBI Taxonomy" id="13706"/>
    <lineage>
        <taxon>Eukaryota</taxon>
        <taxon>Fungi</taxon>
        <taxon>Fungi incertae sedis</taxon>
        <taxon>Mucoromycota</taxon>
        <taxon>Mucoromycotina</taxon>
        <taxon>Mucoromycetes</taxon>
        <taxon>Mucorales</taxon>
        <taxon>Syncephalastraceae</taxon>
        <taxon>Syncephalastrum</taxon>
    </lineage>
</organism>
<feature type="domain" description="Alcohol dehydrogenase-like N-terminal" evidence="8">
    <location>
        <begin position="57"/>
        <end position="187"/>
    </location>
</feature>
<comment type="caution">
    <text evidence="9">The sequence shown here is derived from an EMBL/GenBank/DDBJ whole genome shotgun (WGS) entry which is preliminary data.</text>
</comment>
<dbReference type="SUPFAM" id="SSF50129">
    <property type="entry name" value="GroES-like"/>
    <property type="match status" value="1"/>
</dbReference>
<dbReference type="Pfam" id="PF08240">
    <property type="entry name" value="ADH_N"/>
    <property type="match status" value="1"/>
</dbReference>
<keyword evidence="10" id="KW-1185">Reference proteome</keyword>
<dbReference type="InterPro" id="IPR011032">
    <property type="entry name" value="GroES-like_sf"/>
</dbReference>
<dbReference type="InterPro" id="IPR002328">
    <property type="entry name" value="ADH_Zn_CS"/>
</dbReference>
<dbReference type="InterPro" id="IPR013149">
    <property type="entry name" value="ADH-like_C"/>
</dbReference>
<feature type="domain" description="Alcohol dehydrogenase-like C-terminal" evidence="7">
    <location>
        <begin position="227"/>
        <end position="295"/>
    </location>
</feature>
<keyword evidence="3 5" id="KW-0862">Zinc</keyword>
<dbReference type="Pfam" id="PF00107">
    <property type="entry name" value="ADH_zinc_N"/>
    <property type="match status" value="1"/>
</dbReference>
<dbReference type="Gene3D" id="3.90.180.10">
    <property type="entry name" value="Medium-chain alcohol dehydrogenases, catalytic domain"/>
    <property type="match status" value="1"/>
</dbReference>
<evidence type="ECO:0000313" key="10">
    <source>
        <dbReference type="Proteomes" id="UP000242180"/>
    </source>
</evidence>
<evidence type="ECO:0000256" key="5">
    <source>
        <dbReference type="RuleBase" id="RU361277"/>
    </source>
</evidence>
<gene>
    <name evidence="9" type="ORF">BCR43DRAFT_513166</name>
</gene>
<evidence type="ECO:0000259" key="8">
    <source>
        <dbReference type="Pfam" id="PF08240"/>
    </source>
</evidence>
<evidence type="ECO:0000256" key="2">
    <source>
        <dbReference type="ARBA" id="ARBA00022723"/>
    </source>
</evidence>
<name>A0A1X2HIU9_SYNRA</name>
<dbReference type="GO" id="GO:0008270">
    <property type="term" value="F:zinc ion binding"/>
    <property type="evidence" value="ECO:0007669"/>
    <property type="project" value="InterPro"/>
</dbReference>
<dbReference type="PROSITE" id="PS00059">
    <property type="entry name" value="ADH_ZINC"/>
    <property type="match status" value="1"/>
</dbReference>
<proteinExistence type="inferred from homology"/>
<dbReference type="GO" id="GO:0016491">
    <property type="term" value="F:oxidoreductase activity"/>
    <property type="evidence" value="ECO:0007669"/>
    <property type="project" value="UniProtKB-KW"/>
</dbReference>
<dbReference type="InterPro" id="IPR013154">
    <property type="entry name" value="ADH-like_N"/>
</dbReference>
<feature type="region of interest" description="Disordered" evidence="6">
    <location>
        <begin position="1"/>
        <end position="32"/>
    </location>
</feature>
<dbReference type="PANTHER" id="PTHR42813">
    <property type="entry name" value="ZINC-TYPE ALCOHOL DEHYDROGENASE-LIKE"/>
    <property type="match status" value="1"/>
</dbReference>
<reference evidence="9 10" key="1">
    <citation type="submission" date="2016-07" db="EMBL/GenBank/DDBJ databases">
        <title>Pervasive Adenine N6-methylation of Active Genes in Fungi.</title>
        <authorList>
            <consortium name="DOE Joint Genome Institute"/>
            <person name="Mondo S.J."/>
            <person name="Dannebaum R.O."/>
            <person name="Kuo R.C."/>
            <person name="Labutti K."/>
            <person name="Haridas S."/>
            <person name="Kuo A."/>
            <person name="Salamov A."/>
            <person name="Ahrendt S.R."/>
            <person name="Lipzen A."/>
            <person name="Sullivan W."/>
            <person name="Andreopoulos W.B."/>
            <person name="Clum A."/>
            <person name="Lindquist E."/>
            <person name="Daum C."/>
            <person name="Ramamoorthy G.K."/>
            <person name="Gryganskyi A."/>
            <person name="Culley D."/>
            <person name="Magnuson J.K."/>
            <person name="James T.Y."/>
            <person name="O'Malley M.A."/>
            <person name="Stajich J.E."/>
            <person name="Spatafora J.W."/>
            <person name="Visel A."/>
            <person name="Grigoriev I.V."/>
        </authorList>
    </citation>
    <scope>NUCLEOTIDE SEQUENCE [LARGE SCALE GENOMIC DNA]</scope>
    <source>
        <strain evidence="9 10">NRRL 2496</strain>
    </source>
</reference>
<evidence type="ECO:0000256" key="3">
    <source>
        <dbReference type="ARBA" id="ARBA00022833"/>
    </source>
</evidence>
<evidence type="ECO:0000259" key="7">
    <source>
        <dbReference type="Pfam" id="PF00107"/>
    </source>
</evidence>
<dbReference type="AlphaFoldDB" id="A0A1X2HIU9"/>
<feature type="compositionally biased region" description="Polar residues" evidence="6">
    <location>
        <begin position="18"/>
        <end position="32"/>
    </location>
</feature>
<dbReference type="EMBL" id="MCGN01000003">
    <property type="protein sequence ID" value="ORY99023.1"/>
    <property type="molecule type" value="Genomic_DNA"/>
</dbReference>
<comment type="similarity">
    <text evidence="5">Belongs to the zinc-containing alcohol dehydrogenase family.</text>
</comment>
<evidence type="ECO:0000313" key="9">
    <source>
        <dbReference type="EMBL" id="ORY99023.1"/>
    </source>
</evidence>